<evidence type="ECO:0000256" key="1">
    <source>
        <dbReference type="ARBA" id="ARBA00004370"/>
    </source>
</evidence>
<protein>
    <submittedName>
        <fullName evidence="6">Glycine zipper 2TM domain-containing protein</fullName>
    </submittedName>
</protein>
<evidence type="ECO:0000256" key="2">
    <source>
        <dbReference type="ARBA" id="ARBA00023136"/>
    </source>
</evidence>
<feature type="domain" description="Glycine zipper 2TM" evidence="5">
    <location>
        <begin position="77"/>
        <end position="118"/>
    </location>
</feature>
<dbReference type="Pfam" id="PF05433">
    <property type="entry name" value="Rick_17kDa_Anti"/>
    <property type="match status" value="1"/>
</dbReference>
<evidence type="ECO:0000256" key="3">
    <source>
        <dbReference type="SAM" id="MobiDB-lite"/>
    </source>
</evidence>
<feature type="signal peptide" evidence="4">
    <location>
        <begin position="1"/>
        <end position="22"/>
    </location>
</feature>
<keyword evidence="7" id="KW-1185">Reference proteome</keyword>
<dbReference type="PANTHER" id="PTHR35603">
    <property type="match status" value="1"/>
</dbReference>
<evidence type="ECO:0000313" key="6">
    <source>
        <dbReference type="EMBL" id="MFC3108620.1"/>
    </source>
</evidence>
<feature type="region of interest" description="Disordered" evidence="3">
    <location>
        <begin position="29"/>
        <end position="49"/>
    </location>
</feature>
<dbReference type="InterPro" id="IPR051407">
    <property type="entry name" value="Bact_OM_lipoprot/Surf_antigen"/>
</dbReference>
<evidence type="ECO:0000259" key="5">
    <source>
        <dbReference type="Pfam" id="PF05433"/>
    </source>
</evidence>
<name>A0ABV7F123_9BURK</name>
<gene>
    <name evidence="6" type="ORF">ACFOFO_11705</name>
</gene>
<reference evidence="7" key="1">
    <citation type="journal article" date="2019" name="Int. J. Syst. Evol. Microbiol.">
        <title>The Global Catalogue of Microorganisms (GCM) 10K type strain sequencing project: providing services to taxonomists for standard genome sequencing and annotation.</title>
        <authorList>
            <consortium name="The Broad Institute Genomics Platform"/>
            <consortium name="The Broad Institute Genome Sequencing Center for Infectious Disease"/>
            <person name="Wu L."/>
            <person name="Ma J."/>
        </authorList>
    </citation>
    <scope>NUCLEOTIDE SEQUENCE [LARGE SCALE GENOMIC DNA]</scope>
    <source>
        <strain evidence="7">KCTC 42986</strain>
    </source>
</reference>
<proteinExistence type="predicted"/>
<dbReference type="PROSITE" id="PS51257">
    <property type="entry name" value="PROKAR_LIPOPROTEIN"/>
    <property type="match status" value="1"/>
</dbReference>
<sequence>MNKHKIVGIALLAGSALLTGCADTGQPASQPYNQPYSQPASPAQGSYPTSSQNYASGYGVIEAIDVAPAASSSPVNAGTVLGGVVGGLLGNQVGSGSGRTAATVAGAVGGAVVGNQIEKSRTAPSQAYQIRVRLDNGSYQTVAQDDVGDLRVGNRVRIENNRVYRY</sequence>
<evidence type="ECO:0000313" key="7">
    <source>
        <dbReference type="Proteomes" id="UP001595530"/>
    </source>
</evidence>
<accession>A0ABV7F123</accession>
<dbReference type="PANTHER" id="PTHR35603:SF2">
    <property type="entry name" value="OUTER MEMBRANE LIPOPROTEIN"/>
    <property type="match status" value="1"/>
</dbReference>
<dbReference type="RefSeq" id="WP_390331579.1">
    <property type="nucleotide sequence ID" value="NZ_JBHRTP010000032.1"/>
</dbReference>
<dbReference type="Proteomes" id="UP001595530">
    <property type="component" value="Unassembled WGS sequence"/>
</dbReference>
<keyword evidence="2" id="KW-0472">Membrane</keyword>
<feature type="chain" id="PRO_5045848552" evidence="4">
    <location>
        <begin position="23"/>
        <end position="166"/>
    </location>
</feature>
<organism evidence="6 7">
    <name type="scientific">Undibacterium arcticum</name>
    <dbReference type="NCBI Taxonomy" id="1762892"/>
    <lineage>
        <taxon>Bacteria</taxon>
        <taxon>Pseudomonadati</taxon>
        <taxon>Pseudomonadota</taxon>
        <taxon>Betaproteobacteria</taxon>
        <taxon>Burkholderiales</taxon>
        <taxon>Oxalobacteraceae</taxon>
        <taxon>Undibacterium</taxon>
    </lineage>
</organism>
<dbReference type="EMBL" id="JBHRTP010000032">
    <property type="protein sequence ID" value="MFC3108620.1"/>
    <property type="molecule type" value="Genomic_DNA"/>
</dbReference>
<keyword evidence="4" id="KW-0732">Signal</keyword>
<comment type="subcellular location">
    <subcellularLocation>
        <location evidence="1">Membrane</location>
    </subcellularLocation>
</comment>
<dbReference type="InterPro" id="IPR008816">
    <property type="entry name" value="Gly_zipper_2TM_dom"/>
</dbReference>
<evidence type="ECO:0000256" key="4">
    <source>
        <dbReference type="SAM" id="SignalP"/>
    </source>
</evidence>
<comment type="caution">
    <text evidence="6">The sequence shown here is derived from an EMBL/GenBank/DDBJ whole genome shotgun (WGS) entry which is preliminary data.</text>
</comment>